<proteinExistence type="predicted"/>
<dbReference type="RefSeq" id="WP_194845192.1">
    <property type="nucleotide sequence ID" value="NZ_CP075585.1"/>
</dbReference>
<evidence type="ECO:0000313" key="2">
    <source>
        <dbReference type="Proteomes" id="UP000822862"/>
    </source>
</evidence>
<gene>
    <name evidence="1" type="ORF">RHAB15C_0001190</name>
</gene>
<organism evidence="1 2">
    <name type="scientific">Candidatus Rhabdochlamydia porcellionis</name>
    <dbReference type="NCBI Taxonomy" id="225148"/>
    <lineage>
        <taxon>Bacteria</taxon>
        <taxon>Pseudomonadati</taxon>
        <taxon>Chlamydiota</taxon>
        <taxon>Chlamydiia</taxon>
        <taxon>Parachlamydiales</taxon>
        <taxon>Candidatus Rhabdochlamydiaceae</taxon>
        <taxon>Candidatus Rhabdochlamydia</taxon>
    </lineage>
</organism>
<evidence type="ECO:0000313" key="1">
    <source>
        <dbReference type="EMBL" id="QZA59304.1"/>
    </source>
</evidence>
<sequence length="283" mass="32207">MNKVAFCTLRSLIMSSPQKKGLLACLSEEMQTEMQTSHGENIEITNTEFSIYEQLDAIHFSWFVPHLRSLTEKDAKLFISCLPLEQIQGLKEALMLSQSFPRLTALAKKYLTQELFKKIAPENLIPLCFLPQHPLLALLDLNTTQLNTLIELLAMHDLAVEIPQIISTQKLKSIDSALTKEQATYLKKLLIQKELVVFKKIGLSEWDADLEVLKNALMQRGINRLAKAIYPIHTSFTWYISHHLEMEKGKLLTKLSTTTTAPQAADLLKNQVLSLMKTLNYQN</sequence>
<reference evidence="1 2" key="1">
    <citation type="submission" date="2021-05" db="EMBL/GenBank/DDBJ databases">
        <title>Ecology and evolution of chlamydial symbionts of arthropods.</title>
        <authorList>
            <person name="Halter T."/>
            <person name="Sixt B.S."/>
            <person name="Toenshoff E.R."/>
            <person name="Koestlbacher S."/>
            <person name="Schulz F."/>
            <person name="Kostanjsek R."/>
            <person name="Collingro A."/>
            <person name="Hendrickx F."/>
            <person name="Horn M."/>
        </authorList>
    </citation>
    <scope>NUCLEOTIDE SEQUENCE [LARGE SCALE GENOMIC DNA]</scope>
    <source>
        <strain evidence="1 2">15C</strain>
    </source>
</reference>
<accession>A0ABX8Z0U3</accession>
<dbReference type="EMBL" id="CP075585">
    <property type="protein sequence ID" value="QZA59304.1"/>
    <property type="molecule type" value="Genomic_DNA"/>
</dbReference>
<dbReference type="Proteomes" id="UP000822862">
    <property type="component" value="Chromosome"/>
</dbReference>
<name>A0ABX8Z0U3_9BACT</name>
<protein>
    <submittedName>
        <fullName evidence="1">Uncharacterized protein</fullName>
    </submittedName>
</protein>
<keyword evidence="2" id="KW-1185">Reference proteome</keyword>